<evidence type="ECO:0000313" key="4">
    <source>
        <dbReference type="Proteomes" id="UP000798808"/>
    </source>
</evidence>
<evidence type="ECO:0000313" key="3">
    <source>
        <dbReference type="EMBL" id="MTI23905.1"/>
    </source>
</evidence>
<comment type="caution">
    <text evidence="3">The sequence shown here is derived from an EMBL/GenBank/DDBJ whole genome shotgun (WGS) entry which is preliminary data.</text>
</comment>
<dbReference type="EMBL" id="SMLW01000328">
    <property type="protein sequence ID" value="MTI23905.1"/>
    <property type="molecule type" value="Genomic_DNA"/>
</dbReference>
<evidence type="ECO:0000259" key="2">
    <source>
        <dbReference type="Pfam" id="PF18962"/>
    </source>
</evidence>
<gene>
    <name evidence="3" type="ORF">E1163_02970</name>
</gene>
<dbReference type="NCBIfam" id="TIGR04183">
    <property type="entry name" value="Por_Secre_tail"/>
    <property type="match status" value="1"/>
</dbReference>
<feature type="domain" description="Secretion system C-terminal sorting" evidence="2">
    <location>
        <begin position="217"/>
        <end position="286"/>
    </location>
</feature>
<reference evidence="3 4" key="1">
    <citation type="submission" date="2019-02" db="EMBL/GenBank/DDBJ databases">
        <authorList>
            <person name="Goldberg S.R."/>
            <person name="Haltli B.A."/>
            <person name="Correa H."/>
            <person name="Russell K.G."/>
        </authorList>
    </citation>
    <scope>NUCLEOTIDE SEQUENCE [LARGE SCALE GENOMIC DNA]</scope>
    <source>
        <strain evidence="3 4">JCM 16186</strain>
    </source>
</reference>
<dbReference type="InterPro" id="IPR026444">
    <property type="entry name" value="Secre_tail"/>
</dbReference>
<protein>
    <submittedName>
        <fullName evidence="3">T9SS type A sorting domain-containing protein</fullName>
    </submittedName>
</protein>
<dbReference type="Proteomes" id="UP000798808">
    <property type="component" value="Unassembled WGS sequence"/>
</dbReference>
<sequence>MKNLVLILMFLGVSVYTSAQTCSTCADPNNDITRSGSTMTARSAQAYYWEVCSGPATISGSSTSRSITLNLPSCTSSTSKVRLVRFVNGNCIESCEVVKTASPSCPPSSALYVGNEGGGGLCTTGYASLSSAYANCIAYIDWTWALGGYTGSAGRTTSNHWVPIYYPSGNWNNYYLVVYAKVTLVNGTVCNLSKSLLLNCGSGPTPIQQMEPDQSSMYPNPIKPQGTLTLNDLDGISNKAEIFDMNGTPRGTYDVVEKSINIGDLEPGHYFILYRNDKGVHKKHFIVE</sequence>
<keyword evidence="1" id="KW-0732">Signal</keyword>
<feature type="chain" id="PRO_5047346561" evidence="1">
    <location>
        <begin position="20"/>
        <end position="288"/>
    </location>
</feature>
<dbReference type="RefSeq" id="WP_155169311.1">
    <property type="nucleotide sequence ID" value="NZ_BAAAFL010000065.1"/>
</dbReference>
<dbReference type="Pfam" id="PF18962">
    <property type="entry name" value="Por_Secre_tail"/>
    <property type="match status" value="1"/>
</dbReference>
<evidence type="ECO:0000256" key="1">
    <source>
        <dbReference type="SAM" id="SignalP"/>
    </source>
</evidence>
<accession>A0ABW9RJ11</accession>
<organism evidence="3 4">
    <name type="scientific">Fulvivirga kasyanovii</name>
    <dbReference type="NCBI Taxonomy" id="396812"/>
    <lineage>
        <taxon>Bacteria</taxon>
        <taxon>Pseudomonadati</taxon>
        <taxon>Bacteroidota</taxon>
        <taxon>Cytophagia</taxon>
        <taxon>Cytophagales</taxon>
        <taxon>Fulvivirgaceae</taxon>
        <taxon>Fulvivirga</taxon>
    </lineage>
</organism>
<proteinExistence type="predicted"/>
<name>A0ABW9RJ11_9BACT</name>
<keyword evidence="4" id="KW-1185">Reference proteome</keyword>
<feature type="signal peptide" evidence="1">
    <location>
        <begin position="1"/>
        <end position="19"/>
    </location>
</feature>